<evidence type="ECO:0000256" key="5">
    <source>
        <dbReference type="ARBA" id="ARBA00022840"/>
    </source>
</evidence>
<proteinExistence type="inferred from homology"/>
<evidence type="ECO:0000259" key="6">
    <source>
        <dbReference type="PROSITE" id="PS50893"/>
    </source>
</evidence>
<evidence type="ECO:0000256" key="2">
    <source>
        <dbReference type="ARBA" id="ARBA00005417"/>
    </source>
</evidence>
<dbReference type="RefSeq" id="WP_309801606.1">
    <property type="nucleotide sequence ID" value="NZ_JAVDPW010000016.1"/>
</dbReference>
<evidence type="ECO:0000256" key="1">
    <source>
        <dbReference type="ARBA" id="ARBA00004417"/>
    </source>
</evidence>
<comment type="subcellular location">
    <subcellularLocation>
        <location evidence="1">Cell inner membrane</location>
        <topology evidence="1">Peripheral membrane protein</topology>
    </subcellularLocation>
</comment>
<keyword evidence="5 7" id="KW-0067">ATP-binding</keyword>
<dbReference type="PANTHER" id="PTHR43776">
    <property type="entry name" value="TRANSPORT ATP-BINDING PROTEIN"/>
    <property type="match status" value="1"/>
</dbReference>
<evidence type="ECO:0000256" key="3">
    <source>
        <dbReference type="ARBA" id="ARBA00022448"/>
    </source>
</evidence>
<dbReference type="InterPro" id="IPR017871">
    <property type="entry name" value="ABC_transporter-like_CS"/>
</dbReference>
<keyword evidence="4" id="KW-0547">Nucleotide-binding</keyword>
<evidence type="ECO:0000256" key="4">
    <source>
        <dbReference type="ARBA" id="ARBA00022741"/>
    </source>
</evidence>
<sequence length="335" mass="36191">MPSPAPARPEPAADAPLLAAPLLEVQDLAKHYPLPGRWFGMAAGVRAVDGVSFAIGRQETFGLVGESGSGKSTIGRMIARLIDPSGGRIRFQDRDWLALSGAALRRERRRVQMVFQSPYASLDPRWRVADIVAEPLRTHLRLPAAERRDRVAELLQAVGLDPAVADRHPHQFSGGQRQRIGIARAIALEPELLIADEPVSALDVSVQAQILALLQEIKARRRLSMLFISHDLSVVAYLCDRVGVLYHGRLVELAPTRALFDAPRHPYTRALLAAIPGSGRRREAAPPTAPAGAAPEGCAYAGRCPHARDLCRGAAPSLRPDPAGGWVACHRAGEI</sequence>
<dbReference type="InterPro" id="IPR027417">
    <property type="entry name" value="P-loop_NTPase"/>
</dbReference>
<dbReference type="InterPro" id="IPR003593">
    <property type="entry name" value="AAA+_ATPase"/>
</dbReference>
<dbReference type="InterPro" id="IPR003439">
    <property type="entry name" value="ABC_transporter-like_ATP-bd"/>
</dbReference>
<dbReference type="EMBL" id="JAVDPW010000016">
    <property type="protein sequence ID" value="MDR6294179.1"/>
    <property type="molecule type" value="Genomic_DNA"/>
</dbReference>
<dbReference type="SUPFAM" id="SSF52540">
    <property type="entry name" value="P-loop containing nucleoside triphosphate hydrolases"/>
    <property type="match status" value="1"/>
</dbReference>
<organism evidence="7 8">
    <name type="scientific">Inquilinus ginsengisoli</name>
    <dbReference type="NCBI Taxonomy" id="363840"/>
    <lineage>
        <taxon>Bacteria</taxon>
        <taxon>Pseudomonadati</taxon>
        <taxon>Pseudomonadota</taxon>
        <taxon>Alphaproteobacteria</taxon>
        <taxon>Rhodospirillales</taxon>
        <taxon>Rhodospirillaceae</taxon>
        <taxon>Inquilinus</taxon>
    </lineage>
</organism>
<keyword evidence="3" id="KW-0813">Transport</keyword>
<dbReference type="PROSITE" id="PS50893">
    <property type="entry name" value="ABC_TRANSPORTER_2"/>
    <property type="match status" value="1"/>
</dbReference>
<dbReference type="InterPro" id="IPR050319">
    <property type="entry name" value="ABC_transp_ATP-bind"/>
</dbReference>
<feature type="domain" description="ABC transporter" evidence="6">
    <location>
        <begin position="23"/>
        <end position="272"/>
    </location>
</feature>
<reference evidence="7 8" key="1">
    <citation type="submission" date="2023-07" db="EMBL/GenBank/DDBJ databases">
        <title>Sorghum-associated microbial communities from plants grown in Nebraska, USA.</title>
        <authorList>
            <person name="Schachtman D."/>
        </authorList>
    </citation>
    <scope>NUCLEOTIDE SEQUENCE [LARGE SCALE GENOMIC DNA]</scope>
    <source>
        <strain evidence="7 8">584</strain>
    </source>
</reference>
<dbReference type="GO" id="GO:0005524">
    <property type="term" value="F:ATP binding"/>
    <property type="evidence" value="ECO:0007669"/>
    <property type="project" value="UniProtKB-KW"/>
</dbReference>
<comment type="caution">
    <text evidence="7">The sequence shown here is derived from an EMBL/GenBank/DDBJ whole genome shotgun (WGS) entry which is preliminary data.</text>
</comment>
<comment type="similarity">
    <text evidence="2">Belongs to the ABC transporter superfamily.</text>
</comment>
<dbReference type="Pfam" id="PF00005">
    <property type="entry name" value="ABC_tran"/>
    <property type="match status" value="1"/>
</dbReference>
<dbReference type="PROSITE" id="PS00211">
    <property type="entry name" value="ABC_TRANSPORTER_1"/>
    <property type="match status" value="1"/>
</dbReference>
<gene>
    <name evidence="7" type="ORF">E9232_006733</name>
</gene>
<dbReference type="InterPro" id="IPR013563">
    <property type="entry name" value="Oligopep_ABC_C"/>
</dbReference>
<accession>A0ABU1K1L2</accession>
<dbReference type="PANTHER" id="PTHR43776:SF7">
    <property type="entry name" value="D,D-DIPEPTIDE TRANSPORT ATP-BINDING PROTEIN DDPF-RELATED"/>
    <property type="match status" value="1"/>
</dbReference>
<dbReference type="SMART" id="SM00382">
    <property type="entry name" value="AAA"/>
    <property type="match status" value="1"/>
</dbReference>
<dbReference type="CDD" id="cd03257">
    <property type="entry name" value="ABC_NikE_OppD_transporters"/>
    <property type="match status" value="1"/>
</dbReference>
<evidence type="ECO:0000313" key="8">
    <source>
        <dbReference type="Proteomes" id="UP001262410"/>
    </source>
</evidence>
<name>A0ABU1K1L2_9PROT</name>
<dbReference type="NCBIfam" id="TIGR01727">
    <property type="entry name" value="oligo_HPY"/>
    <property type="match status" value="1"/>
</dbReference>
<dbReference type="Gene3D" id="3.40.50.300">
    <property type="entry name" value="P-loop containing nucleotide triphosphate hydrolases"/>
    <property type="match status" value="1"/>
</dbReference>
<dbReference type="Pfam" id="PF08352">
    <property type="entry name" value="oligo_HPY"/>
    <property type="match status" value="1"/>
</dbReference>
<evidence type="ECO:0000313" key="7">
    <source>
        <dbReference type="EMBL" id="MDR6294179.1"/>
    </source>
</evidence>
<dbReference type="Proteomes" id="UP001262410">
    <property type="component" value="Unassembled WGS sequence"/>
</dbReference>
<keyword evidence="8" id="KW-1185">Reference proteome</keyword>
<protein>
    <submittedName>
        <fullName evidence="7">Oligopeptide/dipeptide ABC transporter ATP-binding protein</fullName>
    </submittedName>
</protein>